<dbReference type="Proteomes" id="UP000515163">
    <property type="component" value="Unplaced"/>
</dbReference>
<keyword evidence="7" id="KW-0406">Ion transport</keyword>
<evidence type="ECO:0000259" key="14">
    <source>
        <dbReference type="Pfam" id="PF00520"/>
    </source>
</evidence>
<evidence type="ECO:0000256" key="1">
    <source>
        <dbReference type="ARBA" id="ARBA00004141"/>
    </source>
</evidence>
<evidence type="ECO:0000256" key="10">
    <source>
        <dbReference type="ARBA" id="ARBA00023303"/>
    </source>
</evidence>
<keyword evidence="9" id="KW-0325">Glycoprotein</keyword>
<dbReference type="RefSeq" id="XP_031550788.1">
    <property type="nucleotide sequence ID" value="XM_031694928.1"/>
</dbReference>
<evidence type="ECO:0000313" key="16">
    <source>
        <dbReference type="RefSeq" id="XP_031550788.1"/>
    </source>
</evidence>
<feature type="domain" description="Ion transport" evidence="14">
    <location>
        <begin position="2"/>
        <end position="135"/>
    </location>
</feature>
<keyword evidence="8 13" id="KW-0472">Membrane</keyword>
<dbReference type="GO" id="GO:0005216">
    <property type="term" value="F:monoatomic ion channel activity"/>
    <property type="evidence" value="ECO:0007669"/>
    <property type="project" value="InterPro"/>
</dbReference>
<accession>A0A6P8HDZ7</accession>
<feature type="compositionally biased region" description="Basic and acidic residues" evidence="12">
    <location>
        <begin position="294"/>
        <end position="305"/>
    </location>
</feature>
<feature type="transmembrane region" description="Helical" evidence="13">
    <location>
        <begin position="106"/>
        <end position="127"/>
    </location>
</feature>
<evidence type="ECO:0000256" key="7">
    <source>
        <dbReference type="ARBA" id="ARBA00023065"/>
    </source>
</evidence>
<dbReference type="GeneID" id="116288176"/>
<evidence type="ECO:0000256" key="4">
    <source>
        <dbReference type="ARBA" id="ARBA00022737"/>
    </source>
</evidence>
<evidence type="ECO:0000256" key="12">
    <source>
        <dbReference type="SAM" id="MobiDB-lite"/>
    </source>
</evidence>
<keyword evidence="5 13" id="KW-1133">Transmembrane helix</keyword>
<sequence length="305" mass="35188">MMTNIIKTLVKIIILFIPFVIAFGIPFYLLFNRNFKVEGTSNDAISPRNNTTEAAPESPSNPSGKAFLFDRLPYSLFTTFMLILGEMKYPHTVFKYQPLPHPGISYVIYIIFCVCMPIIIKNLLIGLSVGDVNRILQTAKMEQHSMQVELLLELERATPRKVLRKIWVSYYVEFPNRKKTWKQKLMEFGSPKRTTSNQDSYVNPALLAITEQVNKLTKKVDQQEERFRNILRILNRMDGRLAEMSNNRPQGGGVGNAETVSHEEEDDDPDMAPEVNRETPPFRRGFRRTTTSHRQPDEYKHTTSV</sequence>
<keyword evidence="6" id="KW-0040">ANK repeat</keyword>
<keyword evidence="3 13" id="KW-0812">Transmembrane</keyword>
<feature type="region of interest" description="Disordered" evidence="12">
    <location>
        <begin position="243"/>
        <end position="305"/>
    </location>
</feature>
<dbReference type="Gene3D" id="1.10.287.70">
    <property type="match status" value="1"/>
</dbReference>
<dbReference type="KEGG" id="aten:116288176"/>
<dbReference type="PANTHER" id="PTHR47143">
    <property type="entry name" value="TRANSIENT RECEPTOR POTENTIAL CATION CHANNEL PROTEIN PAINLESS"/>
    <property type="match status" value="1"/>
</dbReference>
<dbReference type="InterPro" id="IPR005821">
    <property type="entry name" value="Ion_trans_dom"/>
</dbReference>
<evidence type="ECO:0000256" key="9">
    <source>
        <dbReference type="ARBA" id="ARBA00023180"/>
    </source>
</evidence>
<dbReference type="PANTHER" id="PTHR47143:SF1">
    <property type="entry name" value="ION_TRANS DOMAIN-CONTAINING PROTEIN"/>
    <property type="match status" value="1"/>
</dbReference>
<feature type="coiled-coil region" evidence="11">
    <location>
        <begin position="206"/>
        <end position="233"/>
    </location>
</feature>
<evidence type="ECO:0000256" key="11">
    <source>
        <dbReference type="SAM" id="Coils"/>
    </source>
</evidence>
<reference evidence="16 17" key="1">
    <citation type="submission" date="2025-04" db="UniProtKB">
        <authorList>
            <consortium name="RefSeq"/>
        </authorList>
    </citation>
    <scope>IDENTIFICATION</scope>
</reference>
<keyword evidence="2" id="KW-0813">Transport</keyword>
<organism evidence="15 17">
    <name type="scientific">Actinia tenebrosa</name>
    <name type="common">Australian red waratah sea anemone</name>
    <dbReference type="NCBI Taxonomy" id="6105"/>
    <lineage>
        <taxon>Eukaryota</taxon>
        <taxon>Metazoa</taxon>
        <taxon>Cnidaria</taxon>
        <taxon>Anthozoa</taxon>
        <taxon>Hexacorallia</taxon>
        <taxon>Actiniaria</taxon>
        <taxon>Actiniidae</taxon>
        <taxon>Actinia</taxon>
    </lineage>
</organism>
<dbReference type="OrthoDB" id="1661883at2759"/>
<evidence type="ECO:0000256" key="5">
    <source>
        <dbReference type="ARBA" id="ARBA00022989"/>
    </source>
</evidence>
<evidence type="ECO:0000256" key="3">
    <source>
        <dbReference type="ARBA" id="ARBA00022692"/>
    </source>
</evidence>
<comment type="subcellular location">
    <subcellularLocation>
        <location evidence="1">Membrane</location>
        <topology evidence="1">Multi-pass membrane protein</topology>
    </subcellularLocation>
</comment>
<dbReference type="InterPro" id="IPR052076">
    <property type="entry name" value="TRP_cation_channel"/>
</dbReference>
<keyword evidence="11" id="KW-0175">Coiled coil</keyword>
<protein>
    <submittedName>
        <fullName evidence="16">Transient receptor potential cation channel subfamily A member 1-like isoform X1</fullName>
    </submittedName>
    <submittedName>
        <fullName evidence="17">Transient receptor potential cation channel subfamily A member 1-like isoform X2</fullName>
    </submittedName>
</protein>
<evidence type="ECO:0000313" key="15">
    <source>
        <dbReference type="Proteomes" id="UP000515163"/>
    </source>
</evidence>
<evidence type="ECO:0000256" key="2">
    <source>
        <dbReference type="ARBA" id="ARBA00022448"/>
    </source>
</evidence>
<proteinExistence type="predicted"/>
<name>A0A6P8HDZ7_ACTTE</name>
<dbReference type="AlphaFoldDB" id="A0A6P8HDZ7"/>
<dbReference type="RefSeq" id="XP_031550790.1">
    <property type="nucleotide sequence ID" value="XM_031694930.1"/>
</dbReference>
<feature type="transmembrane region" description="Helical" evidence="13">
    <location>
        <begin position="12"/>
        <end position="31"/>
    </location>
</feature>
<gene>
    <name evidence="16 17" type="primary">LOC116288176</name>
</gene>
<evidence type="ECO:0000256" key="8">
    <source>
        <dbReference type="ARBA" id="ARBA00023136"/>
    </source>
</evidence>
<evidence type="ECO:0000256" key="6">
    <source>
        <dbReference type="ARBA" id="ARBA00023043"/>
    </source>
</evidence>
<keyword evidence="4" id="KW-0677">Repeat</keyword>
<keyword evidence="10" id="KW-0407">Ion channel</keyword>
<evidence type="ECO:0000313" key="17">
    <source>
        <dbReference type="RefSeq" id="XP_031550790.1"/>
    </source>
</evidence>
<keyword evidence="15" id="KW-1185">Reference proteome</keyword>
<dbReference type="Pfam" id="PF00520">
    <property type="entry name" value="Ion_trans"/>
    <property type="match status" value="1"/>
</dbReference>
<dbReference type="GO" id="GO:1902495">
    <property type="term" value="C:transmembrane transporter complex"/>
    <property type="evidence" value="ECO:0007669"/>
    <property type="project" value="TreeGrafter"/>
</dbReference>
<evidence type="ECO:0000256" key="13">
    <source>
        <dbReference type="SAM" id="Phobius"/>
    </source>
</evidence>